<protein>
    <submittedName>
        <fullName evidence="3">Zinc finger BED domain-containing protein 4-like</fullName>
    </submittedName>
</protein>
<organism evidence="2 3">
    <name type="scientific">Limulus polyphemus</name>
    <name type="common">Atlantic horseshoe crab</name>
    <dbReference type="NCBI Taxonomy" id="6850"/>
    <lineage>
        <taxon>Eukaryota</taxon>
        <taxon>Metazoa</taxon>
        <taxon>Ecdysozoa</taxon>
        <taxon>Arthropoda</taxon>
        <taxon>Chelicerata</taxon>
        <taxon>Merostomata</taxon>
        <taxon>Xiphosura</taxon>
        <taxon>Limulidae</taxon>
        <taxon>Limulus</taxon>
    </lineage>
</organism>
<evidence type="ECO:0000313" key="2">
    <source>
        <dbReference type="Proteomes" id="UP000694941"/>
    </source>
</evidence>
<gene>
    <name evidence="3" type="primary">LOC111085269</name>
</gene>
<evidence type="ECO:0000313" key="3">
    <source>
        <dbReference type="RefSeq" id="XP_022238738.1"/>
    </source>
</evidence>
<evidence type="ECO:0000259" key="1">
    <source>
        <dbReference type="Pfam" id="PF05699"/>
    </source>
</evidence>
<dbReference type="PANTHER" id="PTHR46169:SF29">
    <property type="entry name" value="DNA REPLICATION-RELATED ELEMENT FACTOR, ISOFORM A"/>
    <property type="match status" value="1"/>
</dbReference>
<dbReference type="Pfam" id="PF05699">
    <property type="entry name" value="Dimer_Tnp_hAT"/>
    <property type="match status" value="1"/>
</dbReference>
<name>A0ABM1S533_LIMPO</name>
<dbReference type="InterPro" id="IPR052717">
    <property type="entry name" value="Vacuolar_transposase_reg"/>
</dbReference>
<dbReference type="RefSeq" id="XP_022238738.1">
    <property type="nucleotide sequence ID" value="XM_022383030.1"/>
</dbReference>
<dbReference type="SUPFAM" id="SSF53098">
    <property type="entry name" value="Ribonuclease H-like"/>
    <property type="match status" value="1"/>
</dbReference>
<keyword evidence="2" id="KW-1185">Reference proteome</keyword>
<proteinExistence type="predicted"/>
<dbReference type="Proteomes" id="UP000694941">
    <property type="component" value="Unplaced"/>
</dbReference>
<sequence length="260" mass="29413">MLDRLLKLRWPVTDVLSDSQVTKPSDRYLDLKSEQGKLAEELVEVLENFSTATTFLSYEENVSISAVFPILHSILDQLEPDVSDSGIIKQFKYIVSSEISERFELKSLHAAHPMLLTAIIDPQFKNLTLGRYTETEQEALKKVIIELLEMYKEYEEHEPASHEPSPSVVKRPKRLTALDKLLGEEAVVAEPSLSSELEKYLAEPPPPRRDNPLVWWKLNAGCFNVVSFVARRLLCIPATTTSSERVFSTAGLTVTKLRSL</sequence>
<feature type="domain" description="HAT C-terminal dimerisation" evidence="1">
    <location>
        <begin position="196"/>
        <end position="258"/>
    </location>
</feature>
<accession>A0ABM1S533</accession>
<dbReference type="InterPro" id="IPR012337">
    <property type="entry name" value="RNaseH-like_sf"/>
</dbReference>
<reference evidence="3" key="1">
    <citation type="submission" date="2025-08" db="UniProtKB">
        <authorList>
            <consortium name="RefSeq"/>
        </authorList>
    </citation>
    <scope>IDENTIFICATION</scope>
    <source>
        <tissue evidence="3">Muscle</tissue>
    </source>
</reference>
<dbReference type="PANTHER" id="PTHR46169">
    <property type="entry name" value="DNA REPLICATION-RELATED ELEMENT FACTOR, ISOFORM A"/>
    <property type="match status" value="1"/>
</dbReference>
<dbReference type="GeneID" id="111085269"/>
<dbReference type="InterPro" id="IPR008906">
    <property type="entry name" value="HATC_C_dom"/>
</dbReference>